<evidence type="ECO:0000256" key="3">
    <source>
        <dbReference type="ARBA" id="ARBA00022679"/>
    </source>
</evidence>
<evidence type="ECO:0000256" key="2">
    <source>
        <dbReference type="ARBA" id="ARBA00022676"/>
    </source>
</evidence>
<dbReference type="EMBL" id="NBIV01000001">
    <property type="protein sequence ID" value="PXF50136.1"/>
    <property type="molecule type" value="Genomic_DNA"/>
</dbReference>
<keyword evidence="5" id="KW-0325">Glycoprotein</keyword>
<dbReference type="InterPro" id="IPR044610">
    <property type="entry name" value="GLCAT14A/B/C"/>
</dbReference>
<proteinExistence type="predicted"/>
<keyword evidence="3 6" id="KW-0808">Transferase</keyword>
<gene>
    <name evidence="6" type="ORF">BWQ96_00296</name>
</gene>
<accession>A0A2V3J6S7</accession>
<protein>
    <submittedName>
        <fullName evidence="6">Beta-glucuronosyltransferase GlcAT14B</fullName>
    </submittedName>
</protein>
<name>A0A2V3J6S7_9FLOR</name>
<dbReference type="GO" id="GO:0015020">
    <property type="term" value="F:glucuronosyltransferase activity"/>
    <property type="evidence" value="ECO:0007669"/>
    <property type="project" value="InterPro"/>
</dbReference>
<reference evidence="6 7" key="1">
    <citation type="journal article" date="2018" name="Mol. Biol. Evol.">
        <title>Analysis of the draft genome of the red seaweed Gracilariopsis chorda provides insights into genome size evolution in Rhodophyta.</title>
        <authorList>
            <person name="Lee J."/>
            <person name="Yang E.C."/>
            <person name="Graf L."/>
            <person name="Yang J.H."/>
            <person name="Qiu H."/>
            <person name="Zel Zion U."/>
            <person name="Chan C.X."/>
            <person name="Stephens T.G."/>
            <person name="Weber A.P.M."/>
            <person name="Boo G.H."/>
            <person name="Boo S.M."/>
            <person name="Kim K.M."/>
            <person name="Shin Y."/>
            <person name="Jung M."/>
            <person name="Lee S.J."/>
            <person name="Yim H.S."/>
            <person name="Lee J.H."/>
            <person name="Bhattacharya D."/>
            <person name="Yoon H.S."/>
        </authorList>
    </citation>
    <scope>NUCLEOTIDE SEQUENCE [LARGE SCALE GENOMIC DNA]</scope>
    <source>
        <strain evidence="6 7">SKKU-2015</strain>
        <tissue evidence="6">Whole body</tissue>
    </source>
</reference>
<dbReference type="GO" id="GO:0016020">
    <property type="term" value="C:membrane"/>
    <property type="evidence" value="ECO:0007669"/>
    <property type="project" value="UniProtKB-SubCell"/>
</dbReference>
<dbReference type="InterPro" id="IPR003406">
    <property type="entry name" value="Glyco_trans_14"/>
</dbReference>
<keyword evidence="4" id="KW-0472">Membrane</keyword>
<evidence type="ECO:0000256" key="1">
    <source>
        <dbReference type="ARBA" id="ARBA00004606"/>
    </source>
</evidence>
<evidence type="ECO:0000256" key="4">
    <source>
        <dbReference type="ARBA" id="ARBA00023136"/>
    </source>
</evidence>
<dbReference type="Pfam" id="PF02485">
    <property type="entry name" value="Branch"/>
    <property type="match status" value="1"/>
</dbReference>
<comment type="subcellular location">
    <subcellularLocation>
        <location evidence="1">Membrane</location>
        <topology evidence="1">Single-pass type II membrane protein</topology>
    </subcellularLocation>
</comment>
<keyword evidence="7" id="KW-1185">Reference proteome</keyword>
<evidence type="ECO:0000256" key="5">
    <source>
        <dbReference type="ARBA" id="ARBA00023180"/>
    </source>
</evidence>
<dbReference type="PANTHER" id="PTHR45719">
    <property type="entry name" value="GLYCOSYLTRANSFERASE"/>
    <property type="match status" value="1"/>
</dbReference>
<sequence>MSVRPNDKLVTIAYFIQISEPTITLLPRLLRVLYDPSNTYIVHFDKKIPEWQRTHAASSLFNSDKRYEDNVHILPSESVTYRGISMVLNSLNAMQAAADHSADWTYFINISGSDYPLLSPTNQRRLLSDFDFAERKRSFFSISPKDWWTESKTYRYDRLFTDTSLSFNESEHRIVDSYTDQPLSTVHNFTFVAAEAWMLLHRDFVDFLLKSPFSRRMLLAFAYALEPEEHYFAVVAYNTPRFNDSTVPHALRHVEWVHNGKHSGQHPYYVDALDDDGKTWSFQHKIENSGCFFTRKIRNKDATILEYLDKHVNGVHDKAVTNDVDRYFKLTRKKLECVSQLTIADYADVCFHNDEVEEHDAES</sequence>
<dbReference type="Proteomes" id="UP000247409">
    <property type="component" value="Unassembled WGS sequence"/>
</dbReference>
<dbReference type="AlphaFoldDB" id="A0A2V3J6S7"/>
<evidence type="ECO:0000313" key="7">
    <source>
        <dbReference type="Proteomes" id="UP000247409"/>
    </source>
</evidence>
<evidence type="ECO:0000313" key="6">
    <source>
        <dbReference type="EMBL" id="PXF50136.1"/>
    </source>
</evidence>
<dbReference type="PANTHER" id="PTHR45719:SF3">
    <property type="entry name" value="BETA-GLUCURONOSYLTRANSFERASE GLCAT14A"/>
    <property type="match status" value="1"/>
</dbReference>
<dbReference type="OrthoDB" id="2019572at2759"/>
<organism evidence="6 7">
    <name type="scientific">Gracilariopsis chorda</name>
    <dbReference type="NCBI Taxonomy" id="448386"/>
    <lineage>
        <taxon>Eukaryota</taxon>
        <taxon>Rhodophyta</taxon>
        <taxon>Florideophyceae</taxon>
        <taxon>Rhodymeniophycidae</taxon>
        <taxon>Gracilariales</taxon>
        <taxon>Gracilariaceae</taxon>
        <taxon>Gracilariopsis</taxon>
    </lineage>
</organism>
<comment type="caution">
    <text evidence="6">The sequence shown here is derived from an EMBL/GenBank/DDBJ whole genome shotgun (WGS) entry which is preliminary data.</text>
</comment>
<keyword evidence="2" id="KW-0328">Glycosyltransferase</keyword>